<dbReference type="InterPro" id="IPR006665">
    <property type="entry name" value="OmpA-like"/>
</dbReference>
<sequence>MSCITWAPLVSGQVIAVDVLGVGVDIVVPGASSTQDDISALSMDVLGADAALLSGQDILLLGAPTDGLGGGAGGTALTPLVNGLSGAQSSVIEFLQGTASDTNIAPQVLTIDISSGSANGGSSSENVREDQPEGQRPIQLGGVTAGQCVDADRDSVCDSVDKCLSSPIGAVVLPSGCHFDTKTPLELYGVNFATNTAVLDAPSTVVLRQVARVLAAVPNIRVEVVGHTDDVGAEAFNLGLSKRRALAVIEFLVAEGISAERFEARGLGESSPKVPISGKQGAELEAARRDNRRVELRALK</sequence>
<name>A0ABX1GD63_9GAMM</name>
<evidence type="ECO:0000256" key="4">
    <source>
        <dbReference type="PROSITE-ProRule" id="PRU00473"/>
    </source>
</evidence>
<feature type="domain" description="OmpA-like" evidence="6">
    <location>
        <begin position="179"/>
        <end position="300"/>
    </location>
</feature>
<comment type="caution">
    <text evidence="7">The sequence shown here is derived from an EMBL/GenBank/DDBJ whole genome shotgun (WGS) entry which is preliminary data.</text>
</comment>
<dbReference type="PRINTS" id="PR01021">
    <property type="entry name" value="OMPADOMAIN"/>
</dbReference>
<comment type="subcellular location">
    <subcellularLocation>
        <location evidence="1">Cell outer membrane</location>
    </subcellularLocation>
</comment>
<dbReference type="PROSITE" id="PS51123">
    <property type="entry name" value="OMPA_2"/>
    <property type="match status" value="1"/>
</dbReference>
<dbReference type="PANTHER" id="PTHR30329:SF21">
    <property type="entry name" value="LIPOPROTEIN YIAD-RELATED"/>
    <property type="match status" value="1"/>
</dbReference>
<keyword evidence="3" id="KW-0998">Cell outer membrane</keyword>
<accession>A0ABX1GD63</accession>
<dbReference type="Proteomes" id="UP000765845">
    <property type="component" value="Unassembled WGS sequence"/>
</dbReference>
<dbReference type="Pfam" id="PF00691">
    <property type="entry name" value="OmpA"/>
    <property type="match status" value="1"/>
</dbReference>
<dbReference type="InterPro" id="IPR036737">
    <property type="entry name" value="OmpA-like_sf"/>
</dbReference>
<evidence type="ECO:0000259" key="6">
    <source>
        <dbReference type="PROSITE" id="PS51123"/>
    </source>
</evidence>
<dbReference type="InterPro" id="IPR050330">
    <property type="entry name" value="Bact_OuterMem_StrucFunc"/>
</dbReference>
<dbReference type="InterPro" id="IPR006664">
    <property type="entry name" value="OMP_bac"/>
</dbReference>
<organism evidence="7 8">
    <name type="scientific">Spongiibacter thalassae</name>
    <dbReference type="NCBI Taxonomy" id="2721624"/>
    <lineage>
        <taxon>Bacteria</taxon>
        <taxon>Pseudomonadati</taxon>
        <taxon>Pseudomonadota</taxon>
        <taxon>Gammaproteobacteria</taxon>
        <taxon>Cellvibrionales</taxon>
        <taxon>Spongiibacteraceae</taxon>
        <taxon>Spongiibacter</taxon>
    </lineage>
</organism>
<proteinExistence type="predicted"/>
<feature type="region of interest" description="Disordered" evidence="5">
    <location>
        <begin position="115"/>
        <end position="137"/>
    </location>
</feature>
<dbReference type="EMBL" id="JAAWWK010000002">
    <property type="protein sequence ID" value="NKI17110.1"/>
    <property type="molecule type" value="Genomic_DNA"/>
</dbReference>
<dbReference type="Gene3D" id="3.30.1330.60">
    <property type="entry name" value="OmpA-like domain"/>
    <property type="match status" value="1"/>
</dbReference>
<keyword evidence="2 4" id="KW-0472">Membrane</keyword>
<dbReference type="PANTHER" id="PTHR30329">
    <property type="entry name" value="STATOR ELEMENT OF FLAGELLAR MOTOR COMPLEX"/>
    <property type="match status" value="1"/>
</dbReference>
<feature type="compositionally biased region" description="Low complexity" evidence="5">
    <location>
        <begin position="115"/>
        <end position="124"/>
    </location>
</feature>
<evidence type="ECO:0000256" key="3">
    <source>
        <dbReference type="ARBA" id="ARBA00023237"/>
    </source>
</evidence>
<dbReference type="CDD" id="cd07185">
    <property type="entry name" value="OmpA_C-like"/>
    <property type="match status" value="1"/>
</dbReference>
<evidence type="ECO:0000313" key="8">
    <source>
        <dbReference type="Proteomes" id="UP000765845"/>
    </source>
</evidence>
<gene>
    <name evidence="7" type="ORF">HCU74_06705</name>
</gene>
<evidence type="ECO:0000313" key="7">
    <source>
        <dbReference type="EMBL" id="NKI17110.1"/>
    </source>
</evidence>
<evidence type="ECO:0000256" key="1">
    <source>
        <dbReference type="ARBA" id="ARBA00004442"/>
    </source>
</evidence>
<protein>
    <submittedName>
        <fullName evidence="7">OmpA family protein</fullName>
    </submittedName>
</protein>
<dbReference type="SUPFAM" id="SSF103088">
    <property type="entry name" value="OmpA-like"/>
    <property type="match status" value="1"/>
</dbReference>
<evidence type="ECO:0000256" key="5">
    <source>
        <dbReference type="SAM" id="MobiDB-lite"/>
    </source>
</evidence>
<evidence type="ECO:0000256" key="2">
    <source>
        <dbReference type="ARBA" id="ARBA00023136"/>
    </source>
</evidence>
<keyword evidence="8" id="KW-1185">Reference proteome</keyword>
<reference evidence="7 8" key="1">
    <citation type="submission" date="2020-04" db="EMBL/GenBank/DDBJ databases">
        <authorList>
            <person name="Yoon J."/>
        </authorList>
    </citation>
    <scope>NUCLEOTIDE SEQUENCE [LARGE SCALE GENOMIC DNA]</scope>
    <source>
        <strain evidence="7 8">KMU-166</strain>
    </source>
</reference>